<dbReference type="OrthoDB" id="4556175at2"/>
<reference evidence="1 2" key="1">
    <citation type="submission" date="2019-03" db="EMBL/GenBank/DDBJ databases">
        <title>Genomic Encyclopedia of Type Strains, Phase IV (KMG-IV): sequencing the most valuable type-strain genomes for metagenomic binning, comparative biology and taxonomic classification.</title>
        <authorList>
            <person name="Goeker M."/>
        </authorList>
    </citation>
    <scope>NUCLEOTIDE SEQUENCE [LARGE SCALE GENOMIC DNA]</scope>
    <source>
        <strain evidence="1 2">DSM 45934</strain>
    </source>
</reference>
<dbReference type="AlphaFoldDB" id="A0A4V2S8M9"/>
<protein>
    <submittedName>
        <fullName evidence="1">Uncharacterized protein</fullName>
    </submittedName>
</protein>
<organism evidence="1 2">
    <name type="scientific">Actinocrispum wychmicini</name>
    <dbReference type="NCBI Taxonomy" id="1213861"/>
    <lineage>
        <taxon>Bacteria</taxon>
        <taxon>Bacillati</taxon>
        <taxon>Actinomycetota</taxon>
        <taxon>Actinomycetes</taxon>
        <taxon>Pseudonocardiales</taxon>
        <taxon>Pseudonocardiaceae</taxon>
        <taxon>Actinocrispum</taxon>
    </lineage>
</organism>
<keyword evidence="2" id="KW-1185">Reference proteome</keyword>
<name>A0A4V2S8M9_9PSEU</name>
<gene>
    <name evidence="1" type="ORF">EV192_101138</name>
</gene>
<evidence type="ECO:0000313" key="1">
    <source>
        <dbReference type="EMBL" id="TCO64370.1"/>
    </source>
</evidence>
<comment type="caution">
    <text evidence="1">The sequence shown here is derived from an EMBL/GenBank/DDBJ whole genome shotgun (WGS) entry which is preliminary data.</text>
</comment>
<dbReference type="EMBL" id="SLWS01000001">
    <property type="protein sequence ID" value="TCO64370.1"/>
    <property type="molecule type" value="Genomic_DNA"/>
</dbReference>
<evidence type="ECO:0000313" key="2">
    <source>
        <dbReference type="Proteomes" id="UP000295680"/>
    </source>
</evidence>
<sequence length="204" mass="22059">MLYLANASSPRVREVMRTGEIGQICTPAEGRAPLDGVLWGADNGCFGKGYPGPAGWRAWLSRHAVHAERCLWATAPDVLGDAAATLDRSRPHLPAICALGYPAALVAQDGLEHLTVPWADFDVLFLGGTTAWKLGPAAARLAAEALGRSKRVHMGRVNSQRRWTYAEHLGCHTVDGTLLAFGPDTNLPRLLSWTRQSTLSRADR</sequence>
<accession>A0A4V2S8M9</accession>
<dbReference type="Proteomes" id="UP000295680">
    <property type="component" value="Unassembled WGS sequence"/>
</dbReference>
<proteinExistence type="predicted"/>